<protein>
    <submittedName>
        <fullName evidence="2">LRP2</fullName>
    </submittedName>
</protein>
<comment type="caution">
    <text evidence="2">The sequence shown here is derived from an EMBL/GenBank/DDBJ whole genome shotgun (WGS) entry which is preliminary data.</text>
</comment>
<dbReference type="InterPro" id="IPR000033">
    <property type="entry name" value="LDLR_classB_rpt"/>
</dbReference>
<feature type="chain" id="PRO_5035777801" evidence="1">
    <location>
        <begin position="22"/>
        <end position="204"/>
    </location>
</feature>
<reference evidence="2" key="1">
    <citation type="submission" date="2021-03" db="EMBL/GenBank/DDBJ databases">
        <authorList>
            <person name="Bekaert M."/>
        </authorList>
    </citation>
    <scope>NUCLEOTIDE SEQUENCE</scope>
</reference>
<proteinExistence type="predicted"/>
<dbReference type="SUPFAM" id="SSF63825">
    <property type="entry name" value="YWTD domain"/>
    <property type="match status" value="1"/>
</dbReference>
<keyword evidence="1" id="KW-0732">Signal</keyword>
<dbReference type="SMART" id="SM00135">
    <property type="entry name" value="LY"/>
    <property type="match status" value="1"/>
</dbReference>
<dbReference type="Gene3D" id="2.120.10.30">
    <property type="entry name" value="TolB, C-terminal domain"/>
    <property type="match status" value="1"/>
</dbReference>
<evidence type="ECO:0000313" key="3">
    <source>
        <dbReference type="Proteomes" id="UP000683360"/>
    </source>
</evidence>
<keyword evidence="3" id="KW-1185">Reference proteome</keyword>
<sequence>MDVRMWFSICVLLYHMPDAASVREKVLFENSSSINEVDVDTLNVTVLVRHGDTNGVYSLDYDYQNKYVYFPRHNAMDIMQFPYPSQNIVLQHVVNTSSNPVGVTVDSTNDHVYWVNDGDNKLSRCQSDGTNVVVVSTGLSNTFMIQLDVINRWFYIGYFNYGISKSRFDLADISMIVNFTAQAYCMDIGMFYECLIHVKKICEV</sequence>
<name>A0A8S3UAA1_MYTED</name>
<dbReference type="InterPro" id="IPR011042">
    <property type="entry name" value="6-blade_b-propeller_TolB-like"/>
</dbReference>
<dbReference type="AlphaFoldDB" id="A0A8S3UAA1"/>
<dbReference type="EMBL" id="CAJPWZ010002562">
    <property type="protein sequence ID" value="CAG2240469.1"/>
    <property type="molecule type" value="Genomic_DNA"/>
</dbReference>
<gene>
    <name evidence="2" type="ORF">MEDL_52777</name>
</gene>
<accession>A0A8S3UAA1</accession>
<organism evidence="2 3">
    <name type="scientific">Mytilus edulis</name>
    <name type="common">Blue mussel</name>
    <dbReference type="NCBI Taxonomy" id="6550"/>
    <lineage>
        <taxon>Eukaryota</taxon>
        <taxon>Metazoa</taxon>
        <taxon>Spiralia</taxon>
        <taxon>Lophotrochozoa</taxon>
        <taxon>Mollusca</taxon>
        <taxon>Bivalvia</taxon>
        <taxon>Autobranchia</taxon>
        <taxon>Pteriomorphia</taxon>
        <taxon>Mytilida</taxon>
        <taxon>Mytiloidea</taxon>
        <taxon>Mytilidae</taxon>
        <taxon>Mytilinae</taxon>
        <taxon>Mytilus</taxon>
    </lineage>
</organism>
<feature type="signal peptide" evidence="1">
    <location>
        <begin position="1"/>
        <end position="21"/>
    </location>
</feature>
<evidence type="ECO:0000313" key="2">
    <source>
        <dbReference type="EMBL" id="CAG2240469.1"/>
    </source>
</evidence>
<dbReference type="OrthoDB" id="6128707at2759"/>
<dbReference type="Proteomes" id="UP000683360">
    <property type="component" value="Unassembled WGS sequence"/>
</dbReference>
<evidence type="ECO:0000256" key="1">
    <source>
        <dbReference type="SAM" id="SignalP"/>
    </source>
</evidence>